<gene>
    <name evidence="11" type="ORF">F5X68DRAFT_153092</name>
</gene>
<dbReference type="EMBL" id="JAGSXJ010000011">
    <property type="protein sequence ID" value="KAH6687496.1"/>
    <property type="molecule type" value="Genomic_DNA"/>
</dbReference>
<evidence type="ECO:0000256" key="7">
    <source>
        <dbReference type="ARBA" id="ARBA00022884"/>
    </source>
</evidence>
<sequence length="785" mass="85323">MEMAGNKMHLEDWLDDLCVRFIINLPEEDLSSIARICFQIEEAQWFYEDFIRPLDPTLPSMTLRSFSLRIFQHCPLLAPFSVENHTRAFEEFLQYKTRVPVRGAILLNEAMDSTILVKGWKKGANWSFPRGKINKDEDDLECAIREVYEETGYDLHAAGLVPKDREVKHIEITMREQQMRLYVFRNVPMETHFAPRTRKEISKIQWYRLSELPAFRRKGANANDQNDAAVAANANKFYMVAPFLVPLKKWVVQQKKKEARMAGAHASSQIVIEEPPTEDDAWAQNYENTSATRKPNQPPTDNVPALDTLEGATEALQLLLKGQQAGVATSTAEVPSDKGASLLAMLKASSQSSSSGPAVQRIQQQSTVSATQHYQQYEQQHDFPHQAPFPPMHGANPQQWHRQVEPPSLQAYSQSPSIPQGHPQAPLRHPQPLPPQVQINRGGFLASPQPPPMGYNPEPPTFGPRGAAPMVHHGPNQTSNLSSQSMSLLQAFTSGSGPSPVHPAAATATPPTIPGGAQRLVADASNPNMPVPMAGPPTIAGPPRPNQATTQQRATLLGMFKKADVASVPEGEQPQQSAGETLLKQMLARAPSAHAAEPSGLQPGQPGLALMSRLQQPVRDSGLSGEAGTVPNLGQAGSPAPNYADLGRAGNVAQNAPHRFTPVNQSPMATYASHERPTSLTSPPATSSLPTPAILQGKNSMSHEQRHKLLSLFGKPQVPKHEGLVPDEQGKGKEVALPAASPVPSSSGAAPLHLSESRRGSQTPISPADRSFLLNYLASATSKAQ</sequence>
<dbReference type="SMART" id="SM01125">
    <property type="entry name" value="DCP2"/>
    <property type="match status" value="1"/>
</dbReference>
<feature type="compositionally biased region" description="Low complexity" evidence="9">
    <location>
        <begin position="678"/>
        <end position="693"/>
    </location>
</feature>
<evidence type="ECO:0000256" key="5">
    <source>
        <dbReference type="ARBA" id="ARBA00022723"/>
    </source>
</evidence>
<feature type="compositionally biased region" description="Pro residues" evidence="9">
    <location>
        <begin position="448"/>
        <end position="462"/>
    </location>
</feature>
<accession>A0A9P8VBU3</accession>
<dbReference type="Gene3D" id="3.90.79.10">
    <property type="entry name" value="Nucleoside Triphosphate Pyrophosphohydrolase"/>
    <property type="match status" value="1"/>
</dbReference>
<dbReference type="Proteomes" id="UP000770015">
    <property type="component" value="Unassembled WGS sequence"/>
</dbReference>
<evidence type="ECO:0000256" key="8">
    <source>
        <dbReference type="ARBA" id="ARBA00023211"/>
    </source>
</evidence>
<reference evidence="11" key="1">
    <citation type="journal article" date="2021" name="Nat. Commun.">
        <title>Genetic determinants of endophytism in the Arabidopsis root mycobiome.</title>
        <authorList>
            <person name="Mesny F."/>
            <person name="Miyauchi S."/>
            <person name="Thiergart T."/>
            <person name="Pickel B."/>
            <person name="Atanasova L."/>
            <person name="Karlsson M."/>
            <person name="Huettel B."/>
            <person name="Barry K.W."/>
            <person name="Haridas S."/>
            <person name="Chen C."/>
            <person name="Bauer D."/>
            <person name="Andreopoulos W."/>
            <person name="Pangilinan J."/>
            <person name="LaButti K."/>
            <person name="Riley R."/>
            <person name="Lipzen A."/>
            <person name="Clum A."/>
            <person name="Drula E."/>
            <person name="Henrissat B."/>
            <person name="Kohler A."/>
            <person name="Grigoriev I.V."/>
            <person name="Martin F.M."/>
            <person name="Hacquard S."/>
        </authorList>
    </citation>
    <scope>NUCLEOTIDE SEQUENCE</scope>
    <source>
        <strain evidence="11">MPI-SDFR-AT-0117</strain>
    </source>
</reference>
<dbReference type="AlphaFoldDB" id="A0A9P8VBU3"/>
<feature type="region of interest" description="Disordered" evidence="9">
    <location>
        <begin position="351"/>
        <end position="375"/>
    </location>
</feature>
<feature type="region of interest" description="Disordered" evidence="9">
    <location>
        <begin position="670"/>
        <end position="693"/>
    </location>
</feature>
<comment type="similarity">
    <text evidence="3">Belongs to the Nudix hydrolase family. DCP2 subfamily.</text>
</comment>
<dbReference type="PROSITE" id="PS00893">
    <property type="entry name" value="NUDIX_BOX"/>
    <property type="match status" value="1"/>
</dbReference>
<dbReference type="InterPro" id="IPR020084">
    <property type="entry name" value="NUDIX_hydrolase_CS"/>
</dbReference>
<keyword evidence="6" id="KW-0378">Hydrolase</keyword>
<dbReference type="SUPFAM" id="SSF55811">
    <property type="entry name" value="Nudix"/>
    <property type="match status" value="1"/>
</dbReference>
<dbReference type="InterPro" id="IPR007722">
    <property type="entry name" value="DCP2_BoxA"/>
</dbReference>
<feature type="compositionally biased region" description="Basic and acidic residues" evidence="9">
    <location>
        <begin position="719"/>
        <end position="734"/>
    </location>
</feature>
<evidence type="ECO:0000256" key="9">
    <source>
        <dbReference type="SAM" id="MobiDB-lite"/>
    </source>
</evidence>
<evidence type="ECO:0000259" key="10">
    <source>
        <dbReference type="PROSITE" id="PS51462"/>
    </source>
</evidence>
<dbReference type="CDD" id="cd03672">
    <property type="entry name" value="NUDIX_Dcp2p_Nudt20"/>
    <property type="match status" value="1"/>
</dbReference>
<dbReference type="FunFam" id="1.10.10.1050:FF:000003">
    <property type="entry name" value="Decapping enzyme Dcp2, putative"/>
    <property type="match status" value="1"/>
</dbReference>
<keyword evidence="12" id="KW-1185">Reference proteome</keyword>
<dbReference type="SUPFAM" id="SSF140586">
    <property type="entry name" value="Dcp2 domain-like"/>
    <property type="match status" value="1"/>
</dbReference>
<evidence type="ECO:0000313" key="12">
    <source>
        <dbReference type="Proteomes" id="UP000770015"/>
    </source>
</evidence>
<feature type="region of interest" description="Disordered" evidence="9">
    <location>
        <begin position="713"/>
        <end position="769"/>
    </location>
</feature>
<feature type="region of interest" description="Disordered" evidence="9">
    <location>
        <begin position="617"/>
        <end position="648"/>
    </location>
</feature>
<dbReference type="FunFam" id="3.90.79.10:FF:000003">
    <property type="entry name" value="M7GpppN-mRNA hydrolase isoform 2"/>
    <property type="match status" value="1"/>
</dbReference>
<proteinExistence type="inferred from homology"/>
<name>A0A9P8VBU3_9PEZI</name>
<feature type="compositionally biased region" description="Low complexity" evidence="9">
    <location>
        <begin position="738"/>
        <end position="751"/>
    </location>
</feature>
<keyword evidence="8" id="KW-0464">Manganese</keyword>
<dbReference type="Pfam" id="PF05026">
    <property type="entry name" value="DCP2"/>
    <property type="match status" value="1"/>
</dbReference>
<evidence type="ECO:0000256" key="1">
    <source>
        <dbReference type="ARBA" id="ARBA00001936"/>
    </source>
</evidence>
<dbReference type="GO" id="GO:0000290">
    <property type="term" value="P:deadenylation-dependent decapping of nuclear-transcribed mRNA"/>
    <property type="evidence" value="ECO:0007669"/>
    <property type="project" value="InterPro"/>
</dbReference>
<feature type="compositionally biased region" description="Polar residues" evidence="9">
    <location>
        <begin position="361"/>
        <end position="375"/>
    </location>
</feature>
<feature type="region of interest" description="Disordered" evidence="9">
    <location>
        <begin position="588"/>
        <end position="607"/>
    </location>
</feature>
<dbReference type="GO" id="GO:0030145">
    <property type="term" value="F:manganese ion binding"/>
    <property type="evidence" value="ECO:0007669"/>
    <property type="project" value="InterPro"/>
</dbReference>
<evidence type="ECO:0000313" key="11">
    <source>
        <dbReference type="EMBL" id="KAH6687496.1"/>
    </source>
</evidence>
<evidence type="ECO:0000256" key="2">
    <source>
        <dbReference type="ARBA" id="ARBA00004496"/>
    </source>
</evidence>
<feature type="compositionally biased region" description="Low complexity" evidence="9">
    <location>
        <begin position="477"/>
        <end position="490"/>
    </location>
</feature>
<keyword evidence="4" id="KW-0963">Cytoplasm</keyword>
<dbReference type="InterPro" id="IPR044099">
    <property type="entry name" value="Dcp2_NUDIX"/>
</dbReference>
<dbReference type="InterPro" id="IPR036189">
    <property type="entry name" value="DCP2_BoxA_sf"/>
</dbReference>
<keyword evidence="7" id="KW-0694">RNA-binding</keyword>
<evidence type="ECO:0000256" key="3">
    <source>
        <dbReference type="ARBA" id="ARBA00005279"/>
    </source>
</evidence>
<dbReference type="PANTHER" id="PTHR23114:SF17">
    <property type="entry name" value="M7GPPPN-MRNA HYDROLASE"/>
    <property type="match status" value="1"/>
</dbReference>
<dbReference type="OrthoDB" id="18996at2759"/>
<comment type="caution">
    <text evidence="11">The sequence shown here is derived from an EMBL/GenBank/DDBJ whole genome shotgun (WGS) entry which is preliminary data.</text>
</comment>
<organism evidence="11 12">
    <name type="scientific">Plectosphaerella plurivora</name>
    <dbReference type="NCBI Taxonomy" id="936078"/>
    <lineage>
        <taxon>Eukaryota</taxon>
        <taxon>Fungi</taxon>
        <taxon>Dikarya</taxon>
        <taxon>Ascomycota</taxon>
        <taxon>Pezizomycotina</taxon>
        <taxon>Sordariomycetes</taxon>
        <taxon>Hypocreomycetidae</taxon>
        <taxon>Glomerellales</taxon>
        <taxon>Plectosphaerellaceae</taxon>
        <taxon>Plectosphaerella</taxon>
    </lineage>
</organism>
<feature type="region of interest" description="Disordered" evidence="9">
    <location>
        <begin position="406"/>
        <end position="512"/>
    </location>
</feature>
<dbReference type="Gene3D" id="1.10.10.1050">
    <property type="entry name" value="Dcp2, box A domain"/>
    <property type="match status" value="1"/>
</dbReference>
<comment type="cofactor">
    <cofactor evidence="1">
        <name>Mn(2+)</name>
        <dbReference type="ChEBI" id="CHEBI:29035"/>
    </cofactor>
</comment>
<evidence type="ECO:0000256" key="4">
    <source>
        <dbReference type="ARBA" id="ARBA00022490"/>
    </source>
</evidence>
<protein>
    <submittedName>
        <fullName evidence="11">mRNA-decapping enzyme</fullName>
    </submittedName>
</protein>
<dbReference type="GO" id="GO:0000932">
    <property type="term" value="C:P-body"/>
    <property type="evidence" value="ECO:0007669"/>
    <property type="project" value="TreeGrafter"/>
</dbReference>
<keyword evidence="5" id="KW-0479">Metal-binding</keyword>
<dbReference type="GO" id="GO:0003723">
    <property type="term" value="F:RNA binding"/>
    <property type="evidence" value="ECO:0007669"/>
    <property type="project" value="UniProtKB-KW"/>
</dbReference>
<dbReference type="InterPro" id="IPR000086">
    <property type="entry name" value="NUDIX_hydrolase_dom"/>
</dbReference>
<dbReference type="Pfam" id="PF00293">
    <property type="entry name" value="NUDIX"/>
    <property type="match status" value="1"/>
</dbReference>
<dbReference type="InterPro" id="IPR015797">
    <property type="entry name" value="NUDIX_hydrolase-like_dom_sf"/>
</dbReference>
<comment type="subcellular location">
    <subcellularLocation>
        <location evidence="2">Cytoplasm</location>
    </subcellularLocation>
</comment>
<feature type="domain" description="Nudix hydrolase" evidence="10">
    <location>
        <begin position="97"/>
        <end position="233"/>
    </location>
</feature>
<dbReference type="PANTHER" id="PTHR23114">
    <property type="entry name" value="M7GPPPN-MRNA HYDROLASE"/>
    <property type="match status" value="1"/>
</dbReference>
<dbReference type="GO" id="GO:0000184">
    <property type="term" value="P:nuclear-transcribed mRNA catabolic process, nonsense-mediated decay"/>
    <property type="evidence" value="ECO:0007669"/>
    <property type="project" value="InterPro"/>
</dbReference>
<evidence type="ECO:0000256" key="6">
    <source>
        <dbReference type="ARBA" id="ARBA00022801"/>
    </source>
</evidence>
<dbReference type="GO" id="GO:0140933">
    <property type="term" value="F:5'-(N(7)-methylguanosine 5'-triphospho)-[mRNA] hydrolase activity"/>
    <property type="evidence" value="ECO:0007669"/>
    <property type="project" value="InterPro"/>
</dbReference>
<dbReference type="PROSITE" id="PS51462">
    <property type="entry name" value="NUDIX"/>
    <property type="match status" value="1"/>
</dbReference>